<sequence length="474" mass="51410">MSQAVATKKTQLRPFGWRDKVGYLFGDFGNDFVFIFASSFLMVFYTNVAGLNPAHVGLIFLGARLLDAFTDVGWGRFLDVHKPSAAGRFRVWVARMALPLAAMSILLYVPMIGDWAYAAKLTYAAVSYLLWGSVFYTMVNISYGSMASVMSADPGDRSSLSVFRTTGAALAGLFVGVVPPLFIYATVDGVSQVVPSALLVTAAVFAVLSLGCYALFYLLTTERVVAPRTAAPVPFRTVLKALGQNRALLALLVANLLMMVGQFLTQTMSPYLWLNWFNNGQLSSLGALVMIVPMFAIAPFASRLGRRFGKKEIAVVAASVAAVLQVVIWLLRIENPWVYLALALVSTLGLVLFMMLVWAFITDVIDDVDVRTKSREDGTIYSINTWARKLGLAIVGGASGLALALVGFQAGEPTQAPETNYGIYTVTTLGPGILFGLFAVVMHFWYPLDRTRVASNVAVLHTRAAEHSDDTASD</sequence>
<keyword evidence="3" id="KW-1185">Reference proteome</keyword>
<feature type="transmembrane region" description="Helical" evidence="1">
    <location>
        <begin position="422"/>
        <end position="446"/>
    </location>
</feature>
<feature type="transmembrane region" description="Helical" evidence="1">
    <location>
        <begin position="21"/>
        <end position="45"/>
    </location>
</feature>
<dbReference type="PANTHER" id="PTHR11328">
    <property type="entry name" value="MAJOR FACILITATOR SUPERFAMILY DOMAIN-CONTAINING PROTEIN"/>
    <property type="match status" value="1"/>
</dbReference>
<keyword evidence="1" id="KW-1133">Transmembrane helix</keyword>
<dbReference type="RefSeq" id="WP_337337177.1">
    <property type="nucleotide sequence ID" value="NZ_JBBDGL010000001.1"/>
</dbReference>
<evidence type="ECO:0000256" key="1">
    <source>
        <dbReference type="SAM" id="Phobius"/>
    </source>
</evidence>
<feature type="transmembrane region" description="Helical" evidence="1">
    <location>
        <begin position="89"/>
        <end position="109"/>
    </location>
</feature>
<feature type="transmembrane region" description="Helical" evidence="1">
    <location>
        <begin position="390"/>
        <end position="410"/>
    </location>
</feature>
<protein>
    <submittedName>
        <fullName evidence="2">Glycoside-pentoside-hexuronide (GPH):cation symporter</fullName>
    </submittedName>
</protein>
<dbReference type="Pfam" id="PF13347">
    <property type="entry name" value="MFS_2"/>
    <property type="match status" value="1"/>
</dbReference>
<keyword evidence="1" id="KW-0812">Transmembrane</keyword>
<organism evidence="2 3">
    <name type="scientific">Microbacterium marmarense</name>
    <dbReference type="NCBI Taxonomy" id="3122051"/>
    <lineage>
        <taxon>Bacteria</taxon>
        <taxon>Bacillati</taxon>
        <taxon>Actinomycetota</taxon>
        <taxon>Actinomycetes</taxon>
        <taxon>Micrococcales</taxon>
        <taxon>Microbacteriaceae</taxon>
        <taxon>Microbacterium</taxon>
    </lineage>
</organism>
<keyword evidence="1" id="KW-0472">Membrane</keyword>
<dbReference type="InterPro" id="IPR036259">
    <property type="entry name" value="MFS_trans_sf"/>
</dbReference>
<feature type="transmembrane region" description="Helical" evidence="1">
    <location>
        <begin position="337"/>
        <end position="361"/>
    </location>
</feature>
<dbReference type="Proteomes" id="UP001368654">
    <property type="component" value="Unassembled WGS sequence"/>
</dbReference>
<feature type="transmembrane region" description="Helical" evidence="1">
    <location>
        <begin position="57"/>
        <end position="77"/>
    </location>
</feature>
<evidence type="ECO:0000313" key="2">
    <source>
        <dbReference type="EMBL" id="MEJ1154749.1"/>
    </source>
</evidence>
<reference evidence="2 3" key="1">
    <citation type="submission" date="2024-02" db="EMBL/GenBank/DDBJ databases">
        <authorList>
            <person name="Saticioglu I.B."/>
        </authorList>
    </citation>
    <scope>NUCLEOTIDE SEQUENCE [LARGE SCALE GENOMIC DNA]</scope>
    <source>
        <strain evidence="2 3">Mu-86</strain>
    </source>
</reference>
<accession>A0ABU8LSA2</accession>
<feature type="transmembrane region" description="Helical" evidence="1">
    <location>
        <begin position="247"/>
        <end position="264"/>
    </location>
</feature>
<feature type="transmembrane region" description="Helical" evidence="1">
    <location>
        <begin position="121"/>
        <end position="141"/>
    </location>
</feature>
<feature type="transmembrane region" description="Helical" evidence="1">
    <location>
        <begin position="313"/>
        <end position="331"/>
    </location>
</feature>
<dbReference type="InterPro" id="IPR039672">
    <property type="entry name" value="MFS_2"/>
</dbReference>
<feature type="transmembrane region" description="Helical" evidence="1">
    <location>
        <begin position="162"/>
        <end position="185"/>
    </location>
</feature>
<comment type="caution">
    <text evidence="2">The sequence shown here is derived from an EMBL/GenBank/DDBJ whole genome shotgun (WGS) entry which is preliminary data.</text>
</comment>
<dbReference type="Gene3D" id="1.20.1250.20">
    <property type="entry name" value="MFS general substrate transporter like domains"/>
    <property type="match status" value="2"/>
</dbReference>
<dbReference type="EMBL" id="JBBDGL010000001">
    <property type="protein sequence ID" value="MEJ1154749.1"/>
    <property type="molecule type" value="Genomic_DNA"/>
</dbReference>
<dbReference type="NCBIfam" id="TIGR00792">
    <property type="entry name" value="gph"/>
    <property type="match status" value="1"/>
</dbReference>
<feature type="transmembrane region" description="Helical" evidence="1">
    <location>
        <begin position="197"/>
        <end position="219"/>
    </location>
</feature>
<evidence type="ECO:0000313" key="3">
    <source>
        <dbReference type="Proteomes" id="UP001368654"/>
    </source>
</evidence>
<name>A0ABU8LSA2_9MICO</name>
<feature type="transmembrane region" description="Helical" evidence="1">
    <location>
        <begin position="284"/>
        <end position="301"/>
    </location>
</feature>
<dbReference type="PANTHER" id="PTHR11328:SF24">
    <property type="entry name" value="MAJOR FACILITATOR SUPERFAMILY (MFS) PROFILE DOMAIN-CONTAINING PROTEIN"/>
    <property type="match status" value="1"/>
</dbReference>
<gene>
    <name evidence="2" type="ORF">WDU96_03930</name>
</gene>
<dbReference type="InterPro" id="IPR001927">
    <property type="entry name" value="Na/Gal_symport"/>
</dbReference>
<dbReference type="SUPFAM" id="SSF103473">
    <property type="entry name" value="MFS general substrate transporter"/>
    <property type="match status" value="1"/>
</dbReference>
<proteinExistence type="predicted"/>